<keyword evidence="4" id="KW-1185">Reference proteome</keyword>
<proteinExistence type="predicted"/>
<feature type="transmembrane region" description="Helical" evidence="2">
    <location>
        <begin position="344"/>
        <end position="368"/>
    </location>
</feature>
<evidence type="ECO:0000256" key="1">
    <source>
        <dbReference type="SAM" id="MobiDB-lite"/>
    </source>
</evidence>
<evidence type="ECO:0000256" key="2">
    <source>
        <dbReference type="SAM" id="Phobius"/>
    </source>
</evidence>
<dbReference type="Proteomes" id="UP000507470">
    <property type="component" value="Unassembled WGS sequence"/>
</dbReference>
<organism evidence="3 4">
    <name type="scientific">Mytilus coruscus</name>
    <name type="common">Sea mussel</name>
    <dbReference type="NCBI Taxonomy" id="42192"/>
    <lineage>
        <taxon>Eukaryota</taxon>
        <taxon>Metazoa</taxon>
        <taxon>Spiralia</taxon>
        <taxon>Lophotrochozoa</taxon>
        <taxon>Mollusca</taxon>
        <taxon>Bivalvia</taxon>
        <taxon>Autobranchia</taxon>
        <taxon>Pteriomorphia</taxon>
        <taxon>Mytilida</taxon>
        <taxon>Mytiloidea</taxon>
        <taxon>Mytilidae</taxon>
        <taxon>Mytilinae</taxon>
        <taxon>Mytilus</taxon>
    </lineage>
</organism>
<feature type="compositionally biased region" description="Low complexity" evidence="1">
    <location>
        <begin position="223"/>
        <end position="260"/>
    </location>
</feature>
<reference evidence="3 4" key="1">
    <citation type="submission" date="2020-06" db="EMBL/GenBank/DDBJ databases">
        <authorList>
            <person name="Li R."/>
            <person name="Bekaert M."/>
        </authorList>
    </citation>
    <scope>NUCLEOTIDE SEQUENCE [LARGE SCALE GENOMIC DNA]</scope>
    <source>
        <strain evidence="4">wild</strain>
    </source>
</reference>
<gene>
    <name evidence="3" type="ORF">MCOR_15603</name>
</gene>
<evidence type="ECO:0000313" key="4">
    <source>
        <dbReference type="Proteomes" id="UP000507470"/>
    </source>
</evidence>
<protein>
    <submittedName>
        <fullName evidence="3">Uncharacterized protein</fullName>
    </submittedName>
</protein>
<keyword evidence="2" id="KW-0472">Membrane</keyword>
<dbReference type="OrthoDB" id="10448514at2759"/>
<evidence type="ECO:0000313" key="3">
    <source>
        <dbReference type="EMBL" id="CAC5379546.1"/>
    </source>
</evidence>
<keyword evidence="2" id="KW-1133">Transmembrane helix</keyword>
<dbReference type="EMBL" id="CACVKT020002742">
    <property type="protein sequence ID" value="CAC5379546.1"/>
    <property type="molecule type" value="Genomic_DNA"/>
</dbReference>
<name>A0A6J8B7P0_MYTCO</name>
<accession>A0A6J8B7P0</accession>
<feature type="region of interest" description="Disordered" evidence="1">
    <location>
        <begin position="223"/>
        <end position="271"/>
    </location>
</feature>
<keyword evidence="2" id="KW-0812">Transmembrane</keyword>
<sequence length="380" mass="41786">MDTPKKICYNFMLSLIICSKYSSMSDASCALPEDLKNTVWEYNYTEVAGNAEQSTNLNIANTTLPNSVINLNAFSTTISNWTCINNLDVSPKTTIVVFKGDTSFPSGGSRWLYLCMKLTKVTTDLFYFHLLSDIETAIFPNERVFMSEADNAPADNASICSTFCQYTEPLEIRTLRRQGSSATVHSNVSLCEPCDSACEEATTTMTSLKTTQKTMLPSTSTEIDTTTEMTTPTTTPEIPLQTMSTSSEMETTTEIISTTTRPETKLPSTSTEMDTAIQLTSTETTQTTVVNSTATALKTSKQTTIRSTSTDTETITELKVTTTDLKDETTFETKSTDTENLKRYSGPIVLAGISCIGFVLVIIVFRLLKGRSMINTEEIT</sequence>
<dbReference type="AlphaFoldDB" id="A0A6J8B7P0"/>